<protein>
    <submittedName>
        <fullName evidence="2">Uncharacterized protein</fullName>
    </submittedName>
</protein>
<dbReference type="RefSeq" id="WP_141382893.1">
    <property type="nucleotide sequence ID" value="NZ_BJNF01000026.1"/>
</dbReference>
<dbReference type="EMBL" id="BJNF01000026">
    <property type="protein sequence ID" value="GEC15154.1"/>
    <property type="molecule type" value="Genomic_DNA"/>
</dbReference>
<sequence length="125" mass="12470">MALSANGARGEVPLRVGSVDLVIAAEIGRLAAVSTALDCKSFGDLYQRLLGVEVAATIAGVQHLAVKGDGARAAAELTLPDFPACAKAFAAALSHHLKDSEGKAKAGDEGAPATTTTSPSRSATG</sequence>
<evidence type="ECO:0000313" key="2">
    <source>
        <dbReference type="EMBL" id="GEC15154.1"/>
    </source>
</evidence>
<gene>
    <name evidence="2" type="ORF">NWI01_10460</name>
</gene>
<evidence type="ECO:0000313" key="3">
    <source>
        <dbReference type="Proteomes" id="UP000318825"/>
    </source>
</evidence>
<reference evidence="2 3" key="1">
    <citation type="submission" date="2019-06" db="EMBL/GenBank/DDBJ databases">
        <title>Whole genome shotgun sequence of Nitrobacter winogradskyi NBRC 14297.</title>
        <authorList>
            <person name="Hosoyama A."/>
            <person name="Uohara A."/>
            <person name="Ohji S."/>
            <person name="Ichikawa N."/>
        </authorList>
    </citation>
    <scope>NUCLEOTIDE SEQUENCE [LARGE SCALE GENOMIC DNA]</scope>
    <source>
        <strain evidence="2 3">NBRC 14297</strain>
    </source>
</reference>
<dbReference type="OrthoDB" id="8372151at2"/>
<accession>A0A4Y3W830</accession>
<feature type="compositionally biased region" description="Low complexity" evidence="1">
    <location>
        <begin position="111"/>
        <end position="125"/>
    </location>
</feature>
<dbReference type="Proteomes" id="UP000318825">
    <property type="component" value="Unassembled WGS sequence"/>
</dbReference>
<organism evidence="2 3">
    <name type="scientific">Nitrobacter winogradskyi</name>
    <name type="common">Nitrobacter agilis</name>
    <dbReference type="NCBI Taxonomy" id="913"/>
    <lineage>
        <taxon>Bacteria</taxon>
        <taxon>Pseudomonadati</taxon>
        <taxon>Pseudomonadota</taxon>
        <taxon>Alphaproteobacteria</taxon>
        <taxon>Hyphomicrobiales</taxon>
        <taxon>Nitrobacteraceae</taxon>
        <taxon>Nitrobacter</taxon>
    </lineage>
</organism>
<proteinExistence type="predicted"/>
<feature type="region of interest" description="Disordered" evidence="1">
    <location>
        <begin position="100"/>
        <end position="125"/>
    </location>
</feature>
<comment type="caution">
    <text evidence="2">The sequence shown here is derived from an EMBL/GenBank/DDBJ whole genome shotgun (WGS) entry which is preliminary data.</text>
</comment>
<dbReference type="AlphaFoldDB" id="A0A4Y3W830"/>
<name>A0A4Y3W830_NITWI</name>
<evidence type="ECO:0000256" key="1">
    <source>
        <dbReference type="SAM" id="MobiDB-lite"/>
    </source>
</evidence>